<evidence type="ECO:0000313" key="2">
    <source>
        <dbReference type="Proteomes" id="UP000799291"/>
    </source>
</evidence>
<name>A0A6G1IN92_9PLEO</name>
<keyword evidence="2" id="KW-1185">Reference proteome</keyword>
<evidence type="ECO:0000313" key="1">
    <source>
        <dbReference type="EMBL" id="KAF2679615.1"/>
    </source>
</evidence>
<sequence length="110" mass="12560">MGGDITSHLITVSVPQMNGKLDFMSAQAEETGAKMLKEMNGLQEKIRRLNSTTKSNGGLLLAMEKWFSDRQAITVQRQCLRTLYCNEIDSRKAVVKEAHKETFRWVLDER</sequence>
<dbReference type="Proteomes" id="UP000799291">
    <property type="component" value="Unassembled WGS sequence"/>
</dbReference>
<accession>A0A6G1IN92</accession>
<organism evidence="1 2">
    <name type="scientific">Lentithecium fluviatile CBS 122367</name>
    <dbReference type="NCBI Taxonomy" id="1168545"/>
    <lineage>
        <taxon>Eukaryota</taxon>
        <taxon>Fungi</taxon>
        <taxon>Dikarya</taxon>
        <taxon>Ascomycota</taxon>
        <taxon>Pezizomycotina</taxon>
        <taxon>Dothideomycetes</taxon>
        <taxon>Pleosporomycetidae</taxon>
        <taxon>Pleosporales</taxon>
        <taxon>Massarineae</taxon>
        <taxon>Lentitheciaceae</taxon>
        <taxon>Lentithecium</taxon>
    </lineage>
</organism>
<dbReference type="AlphaFoldDB" id="A0A6G1IN92"/>
<dbReference type="EMBL" id="MU005602">
    <property type="protein sequence ID" value="KAF2679615.1"/>
    <property type="molecule type" value="Genomic_DNA"/>
</dbReference>
<gene>
    <name evidence="1" type="ORF">K458DRAFT_393740</name>
</gene>
<reference evidence="1" key="1">
    <citation type="journal article" date="2020" name="Stud. Mycol.">
        <title>101 Dothideomycetes genomes: a test case for predicting lifestyles and emergence of pathogens.</title>
        <authorList>
            <person name="Haridas S."/>
            <person name="Albert R."/>
            <person name="Binder M."/>
            <person name="Bloem J."/>
            <person name="Labutti K."/>
            <person name="Salamov A."/>
            <person name="Andreopoulos B."/>
            <person name="Baker S."/>
            <person name="Barry K."/>
            <person name="Bills G."/>
            <person name="Bluhm B."/>
            <person name="Cannon C."/>
            <person name="Castanera R."/>
            <person name="Culley D."/>
            <person name="Daum C."/>
            <person name="Ezra D."/>
            <person name="Gonzalez J."/>
            <person name="Henrissat B."/>
            <person name="Kuo A."/>
            <person name="Liang C."/>
            <person name="Lipzen A."/>
            <person name="Lutzoni F."/>
            <person name="Magnuson J."/>
            <person name="Mondo S."/>
            <person name="Nolan M."/>
            <person name="Ohm R."/>
            <person name="Pangilinan J."/>
            <person name="Park H.-J."/>
            <person name="Ramirez L."/>
            <person name="Alfaro M."/>
            <person name="Sun H."/>
            <person name="Tritt A."/>
            <person name="Yoshinaga Y."/>
            <person name="Zwiers L.-H."/>
            <person name="Turgeon B."/>
            <person name="Goodwin S."/>
            <person name="Spatafora J."/>
            <person name="Crous P."/>
            <person name="Grigoriev I."/>
        </authorList>
    </citation>
    <scope>NUCLEOTIDE SEQUENCE</scope>
    <source>
        <strain evidence="1">CBS 122367</strain>
    </source>
</reference>
<protein>
    <submittedName>
        <fullName evidence="1">Uncharacterized protein</fullName>
    </submittedName>
</protein>
<proteinExistence type="predicted"/>